<dbReference type="PANTHER" id="PTHR10414">
    <property type="entry name" value="ETHANOLAMINEPHOSPHOTRANSFERASE"/>
    <property type="match status" value="1"/>
</dbReference>
<dbReference type="InterPro" id="IPR048254">
    <property type="entry name" value="CDP_ALCOHOL_P_TRANSF_CS"/>
</dbReference>
<dbReference type="GO" id="GO:0016780">
    <property type="term" value="F:phosphotransferase activity, for other substituted phosphate groups"/>
    <property type="evidence" value="ECO:0007669"/>
    <property type="project" value="InterPro"/>
</dbReference>
<dbReference type="VEuPathDB" id="MicrosporidiaDB:ECU11_0620"/>
<name>M1KI42_ENCCN</name>
<evidence type="ECO:0000256" key="3">
    <source>
        <dbReference type="ARBA" id="ARBA00022679"/>
    </source>
</evidence>
<dbReference type="PROSITE" id="PS00379">
    <property type="entry name" value="CDP_ALCOHOL_P_TRANSF"/>
    <property type="match status" value="1"/>
</dbReference>
<dbReference type="PIRSF" id="PIRSF015665">
    <property type="entry name" value="CHOPT"/>
    <property type="match status" value="1"/>
</dbReference>
<feature type="transmembrane region" description="Helical" evidence="6">
    <location>
        <begin position="52"/>
        <end position="75"/>
    </location>
</feature>
<dbReference type="Gene3D" id="1.20.120.1760">
    <property type="match status" value="1"/>
</dbReference>
<dbReference type="InterPro" id="IPR014472">
    <property type="entry name" value="CHOPT"/>
</dbReference>
<reference evidence="7" key="1">
    <citation type="journal article" date="2013" name="Eukaryot. Cell">
        <title>Extremely Reduced Levels of Heterozygosity in the Vertebrate Pathogen Encephalitozoon cuniculi.</title>
        <authorList>
            <person name="Selman M."/>
            <person name="Sak B."/>
            <person name="Kvac M."/>
            <person name="Farinelli L."/>
            <person name="Weiss L.M."/>
            <person name="Corradi N."/>
        </authorList>
    </citation>
    <scope>NUCLEOTIDE SEQUENCE</scope>
</reference>
<proteinExistence type="inferred from homology"/>
<dbReference type="GO" id="GO:0008654">
    <property type="term" value="P:phospholipid biosynthetic process"/>
    <property type="evidence" value="ECO:0007669"/>
    <property type="project" value="InterPro"/>
</dbReference>
<feature type="transmembrane region" description="Helical" evidence="6">
    <location>
        <begin position="347"/>
        <end position="369"/>
    </location>
</feature>
<organism evidence="7">
    <name type="scientific">Encephalitozoon cuniculi</name>
    <name type="common">Microsporidian parasite</name>
    <dbReference type="NCBI Taxonomy" id="6035"/>
    <lineage>
        <taxon>Eukaryota</taxon>
        <taxon>Fungi</taxon>
        <taxon>Fungi incertae sedis</taxon>
        <taxon>Microsporidia</taxon>
        <taxon>Unikaryonidae</taxon>
        <taxon>Encephalitozoon</taxon>
    </lineage>
</organism>
<feature type="transmembrane region" description="Helical" evidence="6">
    <location>
        <begin position="149"/>
        <end position="165"/>
    </location>
</feature>
<evidence type="ECO:0000256" key="2">
    <source>
        <dbReference type="ARBA" id="ARBA00010441"/>
    </source>
</evidence>
<dbReference type="VEuPathDB" id="MicrosporidiaDB:AEWD_110600"/>
<feature type="transmembrane region" description="Helical" evidence="6">
    <location>
        <begin position="81"/>
        <end position="100"/>
    </location>
</feature>
<feature type="transmembrane region" description="Helical" evidence="6">
    <location>
        <begin position="260"/>
        <end position="283"/>
    </location>
</feature>
<dbReference type="EMBL" id="KC513604">
    <property type="protein sequence ID" value="AGE94896.1"/>
    <property type="molecule type" value="Genomic_DNA"/>
</dbReference>
<dbReference type="InterPro" id="IPR000462">
    <property type="entry name" value="CDP-OH_P_trans"/>
</dbReference>
<gene>
    <name evidence="7" type="ORF">ECU11_0620</name>
</gene>
<dbReference type="AlphaFoldDB" id="M1KI42"/>
<dbReference type="GO" id="GO:0016020">
    <property type="term" value="C:membrane"/>
    <property type="evidence" value="ECO:0007669"/>
    <property type="project" value="UniProtKB-SubCell"/>
</dbReference>
<dbReference type="VEuPathDB" id="MicrosporidiaDB:AEWR_110600"/>
<keyword evidence="6" id="KW-0812">Transmembrane</keyword>
<keyword evidence="4 6" id="KW-0472">Membrane</keyword>
<evidence type="ECO:0000313" key="7">
    <source>
        <dbReference type="EMBL" id="AGE94896.1"/>
    </source>
</evidence>
<dbReference type="VEuPathDB" id="MicrosporidiaDB:M970_110600"/>
<comment type="subcellular location">
    <subcellularLocation>
        <location evidence="1">Membrane</location>
    </subcellularLocation>
</comment>
<evidence type="ECO:0000256" key="4">
    <source>
        <dbReference type="ARBA" id="ARBA00023136"/>
    </source>
</evidence>
<comment type="similarity">
    <text evidence="2 5">Belongs to the CDP-alcohol phosphatidyltransferase class-I family.</text>
</comment>
<accession>M1KI42</accession>
<dbReference type="PANTHER" id="PTHR10414:SF37">
    <property type="entry name" value="BB IN A BOXCAR, ISOFORM C"/>
    <property type="match status" value="1"/>
</dbReference>
<evidence type="ECO:0000256" key="1">
    <source>
        <dbReference type="ARBA" id="ARBA00004370"/>
    </source>
</evidence>
<keyword evidence="6" id="KW-1133">Transmembrane helix</keyword>
<sequence>MLGAKFFRMKMEPDEVSSLRKHRFVGTDNSILGRYVLHHYTNWMLEKIPASVAPNMLTLCGLIAMVASLALTLAFDPCLCSPPAFLSLANFLLMFVYFTCDNLDGAQARKTGSGSSLGQLFDHGVDSCCALITSIALSSTFGFGLSPKFLIFTLAVMVQFYLAGIEEKFTGRFVLGRISGASEGVVFALGAHLATFLCGKRLFRHLFSDNFLWPVKKIYSSILGTDNFSAVSVIIGTALVFNTASTLISIEFKMHFPRRLLLYSTILRVMSFVTSFVILHNTLSTESLWIRHLNILMFGQIFSIKYVNEVCSYIIRRDPFLFTPPYLMYLTVSAVLQLQYLKEFRETLVAISFLLSSMYYLLVALRIIITFKEALGISFLSITTSDKSKAGG</sequence>
<dbReference type="Pfam" id="PF01066">
    <property type="entry name" value="CDP-OH_P_transf"/>
    <property type="match status" value="1"/>
</dbReference>
<feature type="transmembrane region" description="Helical" evidence="6">
    <location>
        <begin position="320"/>
        <end position="341"/>
    </location>
</feature>
<keyword evidence="3 5" id="KW-0808">Transferase</keyword>
<protein>
    <submittedName>
        <fullName evidence="7">Diacylglycerol ethanolamine phosphotransferase</fullName>
    </submittedName>
</protein>
<evidence type="ECO:0000256" key="6">
    <source>
        <dbReference type="SAM" id="Phobius"/>
    </source>
</evidence>
<feature type="transmembrane region" description="Helical" evidence="6">
    <location>
        <begin position="289"/>
        <end position="308"/>
    </location>
</feature>
<dbReference type="InterPro" id="IPR043130">
    <property type="entry name" value="CDP-OH_PTrfase_TM_dom"/>
</dbReference>
<dbReference type="VEuPathDB" id="MicrosporidiaDB:AEWQ_110600"/>
<feature type="transmembrane region" description="Helical" evidence="6">
    <location>
        <begin position="227"/>
        <end position="248"/>
    </location>
</feature>
<evidence type="ECO:0000256" key="5">
    <source>
        <dbReference type="RuleBase" id="RU003750"/>
    </source>
</evidence>